<protein>
    <submittedName>
        <fullName evidence="2">Uncharacterized protein</fullName>
    </submittedName>
</protein>
<evidence type="ECO:0000313" key="1">
    <source>
        <dbReference type="EMBL" id="CAD9054812.1"/>
    </source>
</evidence>
<dbReference type="EMBL" id="HBGB01017029">
    <property type="protein sequence ID" value="CAD9054812.1"/>
    <property type="molecule type" value="Transcribed_RNA"/>
</dbReference>
<name>A0A6U4C898_9ALVE</name>
<dbReference type="EMBL" id="HBGB01017030">
    <property type="protein sequence ID" value="CAD9054813.1"/>
    <property type="molecule type" value="Transcribed_RNA"/>
</dbReference>
<reference evidence="2" key="1">
    <citation type="submission" date="2021-01" db="EMBL/GenBank/DDBJ databases">
        <authorList>
            <person name="Corre E."/>
            <person name="Pelletier E."/>
            <person name="Niang G."/>
            <person name="Scheremetjew M."/>
            <person name="Finn R."/>
            <person name="Kale V."/>
            <person name="Holt S."/>
            <person name="Cochrane G."/>
            <person name="Meng A."/>
            <person name="Brown T."/>
            <person name="Cohen L."/>
        </authorList>
    </citation>
    <scope>NUCLEOTIDE SEQUENCE</scope>
    <source>
        <strain evidence="2">CCMP3346</strain>
    </source>
</reference>
<evidence type="ECO:0000313" key="2">
    <source>
        <dbReference type="EMBL" id="CAD9054813.1"/>
    </source>
</evidence>
<gene>
    <name evidence="1" type="ORF">VBRA1451_LOCUS9877</name>
    <name evidence="2" type="ORF">VBRA1451_LOCUS9878</name>
</gene>
<proteinExistence type="predicted"/>
<sequence length="122" mass="13600">MDQGKEAKIGGWMDGMWPSVHLYAPRHDAWRMWLVCVCVLHRNRQGGRHTAMQSSIVGVLWLSLGVCGVDRSQEEPANERMDTHPLTSLHTHTLTTRQAGRQAARQPVTPSNSAVAWVGVCM</sequence>
<dbReference type="AlphaFoldDB" id="A0A6U4C898"/>
<accession>A0A6U4C898</accession>
<organism evidence="2">
    <name type="scientific">Vitrella brassicaformis</name>
    <dbReference type="NCBI Taxonomy" id="1169539"/>
    <lineage>
        <taxon>Eukaryota</taxon>
        <taxon>Sar</taxon>
        <taxon>Alveolata</taxon>
        <taxon>Colpodellida</taxon>
        <taxon>Vitrellaceae</taxon>
        <taxon>Vitrella</taxon>
    </lineage>
</organism>